<keyword evidence="2" id="KW-1185">Reference proteome</keyword>
<proteinExistence type="predicted"/>
<reference evidence="1 2" key="1">
    <citation type="submission" date="2024-01" db="EMBL/GenBank/DDBJ databases">
        <title>The genomes of 5 underutilized Papilionoideae crops provide insights into root nodulation and disease resistance.</title>
        <authorList>
            <person name="Yuan L."/>
        </authorList>
    </citation>
    <scope>NUCLEOTIDE SEQUENCE [LARGE SCALE GENOMIC DNA]</scope>
    <source>
        <strain evidence="1">LY-2023</strain>
        <tissue evidence="1">Leaf</tissue>
    </source>
</reference>
<protein>
    <submittedName>
        <fullName evidence="1">Uncharacterized protein</fullName>
    </submittedName>
</protein>
<comment type="caution">
    <text evidence="1">The sequence shown here is derived from an EMBL/GenBank/DDBJ whole genome shotgun (WGS) entry which is preliminary data.</text>
</comment>
<dbReference type="AlphaFoldDB" id="A0AAN9JS94"/>
<dbReference type="Proteomes" id="UP001359559">
    <property type="component" value="Unassembled WGS sequence"/>
</dbReference>
<dbReference type="EMBL" id="JAYKXN010000003">
    <property type="protein sequence ID" value="KAK7304238.1"/>
    <property type="molecule type" value="Genomic_DNA"/>
</dbReference>
<accession>A0AAN9JS94</accession>
<evidence type="ECO:0000313" key="1">
    <source>
        <dbReference type="EMBL" id="KAK7304238.1"/>
    </source>
</evidence>
<organism evidence="1 2">
    <name type="scientific">Clitoria ternatea</name>
    <name type="common">Butterfly pea</name>
    <dbReference type="NCBI Taxonomy" id="43366"/>
    <lineage>
        <taxon>Eukaryota</taxon>
        <taxon>Viridiplantae</taxon>
        <taxon>Streptophyta</taxon>
        <taxon>Embryophyta</taxon>
        <taxon>Tracheophyta</taxon>
        <taxon>Spermatophyta</taxon>
        <taxon>Magnoliopsida</taxon>
        <taxon>eudicotyledons</taxon>
        <taxon>Gunneridae</taxon>
        <taxon>Pentapetalae</taxon>
        <taxon>rosids</taxon>
        <taxon>fabids</taxon>
        <taxon>Fabales</taxon>
        <taxon>Fabaceae</taxon>
        <taxon>Papilionoideae</taxon>
        <taxon>50 kb inversion clade</taxon>
        <taxon>NPAAA clade</taxon>
        <taxon>indigoferoid/millettioid clade</taxon>
        <taxon>Phaseoleae</taxon>
        <taxon>Clitoria</taxon>
    </lineage>
</organism>
<name>A0AAN9JS94_CLITE</name>
<evidence type="ECO:0000313" key="2">
    <source>
        <dbReference type="Proteomes" id="UP001359559"/>
    </source>
</evidence>
<gene>
    <name evidence="1" type="ORF">RJT34_15375</name>
</gene>
<sequence length="128" mass="14638">MSNSVPRQIVCHPPSINHTHTMTLQTRQQASPDPSGFKVATVELQVQACYKLFIEPQNHTPVEPFDSILTPKFPTNFKLSKLPISSDLAHYLKPHILQNAFGYAQRYPNTEFKLLFDVKCLNIQLINY</sequence>